<comment type="similarity">
    <text evidence="6">Belongs to the vsr family.</text>
</comment>
<dbReference type="EC" id="3.1.-.-" evidence="6"/>
<dbReference type="PIRSF" id="PIRSF018267">
    <property type="entry name" value="VSR_endonuc"/>
    <property type="match status" value="1"/>
</dbReference>
<accession>A0A1I4ZU73</accession>
<organism evidence="7 8">
    <name type="scientific">Bacteroides xylanisolvens</name>
    <dbReference type="NCBI Taxonomy" id="371601"/>
    <lineage>
        <taxon>Bacteria</taxon>
        <taxon>Pseudomonadati</taxon>
        <taxon>Bacteroidota</taxon>
        <taxon>Bacteroidia</taxon>
        <taxon>Bacteroidales</taxon>
        <taxon>Bacteroidaceae</taxon>
        <taxon>Bacteroides</taxon>
    </lineage>
</organism>
<evidence type="ECO:0000256" key="4">
    <source>
        <dbReference type="ARBA" id="ARBA00022801"/>
    </source>
</evidence>
<dbReference type="CDD" id="cd00221">
    <property type="entry name" value="Vsr"/>
    <property type="match status" value="1"/>
</dbReference>
<protein>
    <recommendedName>
        <fullName evidence="6">Very short patch repair endonuclease</fullName>
        <ecNumber evidence="6">3.1.-.-</ecNumber>
    </recommendedName>
</protein>
<dbReference type="InterPro" id="IPR004603">
    <property type="entry name" value="DNA_mismatch_endonuc_vsr"/>
</dbReference>
<dbReference type="Pfam" id="PF03852">
    <property type="entry name" value="Vsr"/>
    <property type="match status" value="1"/>
</dbReference>
<keyword evidence="3 6" id="KW-0227">DNA damage</keyword>
<evidence type="ECO:0000313" key="8">
    <source>
        <dbReference type="Proteomes" id="UP000183766"/>
    </source>
</evidence>
<dbReference type="EMBL" id="FOUM01000037">
    <property type="protein sequence ID" value="SFN53835.1"/>
    <property type="molecule type" value="Genomic_DNA"/>
</dbReference>
<evidence type="ECO:0000256" key="3">
    <source>
        <dbReference type="ARBA" id="ARBA00022763"/>
    </source>
</evidence>
<dbReference type="AlphaFoldDB" id="A0A1I4ZU73"/>
<comment type="function">
    <text evidence="6">May nick specific sequences that contain T:G mispairs resulting from m5C-deamination.</text>
</comment>
<name>A0A1I4ZU73_9BACE</name>
<keyword evidence="4 6" id="KW-0378">Hydrolase</keyword>
<proteinExistence type="inferred from homology"/>
<evidence type="ECO:0000313" key="7">
    <source>
        <dbReference type="EMBL" id="SFN53835.1"/>
    </source>
</evidence>
<evidence type="ECO:0000256" key="5">
    <source>
        <dbReference type="ARBA" id="ARBA00023204"/>
    </source>
</evidence>
<evidence type="ECO:0000256" key="6">
    <source>
        <dbReference type="PIRNR" id="PIRNR018267"/>
    </source>
</evidence>
<evidence type="ECO:0000256" key="2">
    <source>
        <dbReference type="ARBA" id="ARBA00022759"/>
    </source>
</evidence>
<keyword evidence="2 6" id="KW-0255">Endonuclease</keyword>
<keyword evidence="1 6" id="KW-0540">Nuclease</keyword>
<dbReference type="GO" id="GO:0004519">
    <property type="term" value="F:endonuclease activity"/>
    <property type="evidence" value="ECO:0007669"/>
    <property type="project" value="UniProtKB-KW"/>
</dbReference>
<gene>
    <name evidence="7" type="ORF">SAMN05216250_13737</name>
</gene>
<dbReference type="SUPFAM" id="SSF52980">
    <property type="entry name" value="Restriction endonuclease-like"/>
    <property type="match status" value="1"/>
</dbReference>
<evidence type="ECO:0000256" key="1">
    <source>
        <dbReference type="ARBA" id="ARBA00022722"/>
    </source>
</evidence>
<dbReference type="Gene3D" id="3.40.960.10">
    <property type="entry name" value="VSR Endonuclease"/>
    <property type="match status" value="1"/>
</dbReference>
<sequence length="131" mass="15648">MAKIKQKNTEPEIIVRHFLYSKGFRYRINLKSLPGSPDIVLPKYKTVIFVHGCFWHGHTCKAGHLPTSNLDYWKLKIEKNIERDRKKNEELEMQGWNVIVVWQCEVKTLKNRHQRLFTLVLEIMNNKMKTL</sequence>
<dbReference type="Proteomes" id="UP000183766">
    <property type="component" value="Unassembled WGS sequence"/>
</dbReference>
<keyword evidence="5 6" id="KW-0234">DNA repair</keyword>
<reference evidence="7 8" key="1">
    <citation type="submission" date="2016-10" db="EMBL/GenBank/DDBJ databases">
        <authorList>
            <person name="de Groot N.N."/>
        </authorList>
    </citation>
    <scope>NUCLEOTIDE SEQUENCE [LARGE SCALE GENOMIC DNA]</scope>
    <source>
        <strain evidence="7 8">NLAE-zl-C202</strain>
    </source>
</reference>
<dbReference type="InterPro" id="IPR011335">
    <property type="entry name" value="Restrct_endonuc-II-like"/>
</dbReference>
<dbReference type="GO" id="GO:0006298">
    <property type="term" value="P:mismatch repair"/>
    <property type="evidence" value="ECO:0007669"/>
    <property type="project" value="UniProtKB-UniRule"/>
</dbReference>
<dbReference type="NCBIfam" id="TIGR00632">
    <property type="entry name" value="vsr"/>
    <property type="match status" value="1"/>
</dbReference>
<dbReference type="GO" id="GO:0016787">
    <property type="term" value="F:hydrolase activity"/>
    <property type="evidence" value="ECO:0007669"/>
    <property type="project" value="UniProtKB-KW"/>
</dbReference>